<name>A0A853EX51_9MICO</name>
<dbReference type="Proteomes" id="UP000561011">
    <property type="component" value="Unassembled WGS sequence"/>
</dbReference>
<sequence length="144" mass="15419">MRIGDVAARTGASVRSLRYYEQQGLVESTRTSGGQRDYADETVDRVRLVLHFYAAGLSSRTIRGILPSVDAGSATEDALELLVRERDRIAATIDDLTATLGRLSTVIGHAESSSPDLCAAHSATDLDAAPRRPLRSGPRASRPA</sequence>
<organism evidence="4 5">
    <name type="scientific">Sanguibacter inulinus</name>
    <dbReference type="NCBI Taxonomy" id="60922"/>
    <lineage>
        <taxon>Bacteria</taxon>
        <taxon>Bacillati</taxon>
        <taxon>Actinomycetota</taxon>
        <taxon>Actinomycetes</taxon>
        <taxon>Micrococcales</taxon>
        <taxon>Sanguibacteraceae</taxon>
        <taxon>Sanguibacter</taxon>
    </lineage>
</organism>
<gene>
    <name evidence="4" type="ORF">HZZ10_16795</name>
</gene>
<dbReference type="Pfam" id="PF13411">
    <property type="entry name" value="MerR_1"/>
    <property type="match status" value="1"/>
</dbReference>
<dbReference type="SUPFAM" id="SSF46955">
    <property type="entry name" value="Putative DNA-binding domain"/>
    <property type="match status" value="1"/>
</dbReference>
<dbReference type="PANTHER" id="PTHR30204">
    <property type="entry name" value="REDOX-CYCLING DRUG-SENSING TRANSCRIPTIONAL ACTIVATOR SOXR"/>
    <property type="match status" value="1"/>
</dbReference>
<feature type="domain" description="HTH merR-type" evidence="3">
    <location>
        <begin position="1"/>
        <end position="68"/>
    </location>
</feature>
<dbReference type="InterPro" id="IPR047057">
    <property type="entry name" value="MerR_fam"/>
</dbReference>
<dbReference type="GO" id="GO:0003700">
    <property type="term" value="F:DNA-binding transcription factor activity"/>
    <property type="evidence" value="ECO:0007669"/>
    <property type="project" value="InterPro"/>
</dbReference>
<keyword evidence="5" id="KW-1185">Reference proteome</keyword>
<dbReference type="AlphaFoldDB" id="A0A853EX51"/>
<dbReference type="EMBL" id="JACBYE010000059">
    <property type="protein sequence ID" value="NYS95175.1"/>
    <property type="molecule type" value="Genomic_DNA"/>
</dbReference>
<reference evidence="4 5" key="1">
    <citation type="submission" date="2020-07" db="EMBL/GenBank/DDBJ databases">
        <title>MOT database genomes.</title>
        <authorList>
            <person name="Joseph S."/>
            <person name="Aduse-Opoku J."/>
            <person name="Hashim A."/>
            <person name="Wade W."/>
            <person name="Curtis M."/>
        </authorList>
    </citation>
    <scope>NUCLEOTIDE SEQUENCE [LARGE SCALE GENOMIC DNA]</scope>
    <source>
        <strain evidence="4 5">DSM 100099</strain>
    </source>
</reference>
<dbReference type="PANTHER" id="PTHR30204:SF97">
    <property type="entry name" value="MERR FAMILY REGULATORY PROTEIN"/>
    <property type="match status" value="1"/>
</dbReference>
<dbReference type="PROSITE" id="PS50937">
    <property type="entry name" value="HTH_MERR_2"/>
    <property type="match status" value="1"/>
</dbReference>
<dbReference type="Gene3D" id="1.10.1660.10">
    <property type="match status" value="1"/>
</dbReference>
<protein>
    <submittedName>
        <fullName evidence="4">MerR family transcriptional regulator</fullName>
    </submittedName>
</protein>
<evidence type="ECO:0000259" key="3">
    <source>
        <dbReference type="PROSITE" id="PS50937"/>
    </source>
</evidence>
<evidence type="ECO:0000313" key="4">
    <source>
        <dbReference type="EMBL" id="NYS95175.1"/>
    </source>
</evidence>
<evidence type="ECO:0000256" key="1">
    <source>
        <dbReference type="ARBA" id="ARBA00023125"/>
    </source>
</evidence>
<keyword evidence="1" id="KW-0238">DNA-binding</keyword>
<dbReference type="SMART" id="SM00422">
    <property type="entry name" value="HTH_MERR"/>
    <property type="match status" value="1"/>
</dbReference>
<feature type="region of interest" description="Disordered" evidence="2">
    <location>
        <begin position="124"/>
        <end position="144"/>
    </location>
</feature>
<evidence type="ECO:0000256" key="2">
    <source>
        <dbReference type="SAM" id="MobiDB-lite"/>
    </source>
</evidence>
<dbReference type="PRINTS" id="PR00040">
    <property type="entry name" value="HTHMERR"/>
</dbReference>
<comment type="caution">
    <text evidence="4">The sequence shown here is derived from an EMBL/GenBank/DDBJ whole genome shotgun (WGS) entry which is preliminary data.</text>
</comment>
<accession>A0A853EX51</accession>
<dbReference type="RefSeq" id="WP_179914386.1">
    <property type="nucleotide sequence ID" value="NZ_JACBYE010000059.1"/>
</dbReference>
<dbReference type="GO" id="GO:0003677">
    <property type="term" value="F:DNA binding"/>
    <property type="evidence" value="ECO:0007669"/>
    <property type="project" value="UniProtKB-KW"/>
</dbReference>
<dbReference type="InterPro" id="IPR009061">
    <property type="entry name" value="DNA-bd_dom_put_sf"/>
</dbReference>
<dbReference type="InterPro" id="IPR000551">
    <property type="entry name" value="MerR-type_HTH_dom"/>
</dbReference>
<proteinExistence type="predicted"/>
<evidence type="ECO:0000313" key="5">
    <source>
        <dbReference type="Proteomes" id="UP000561011"/>
    </source>
</evidence>